<name>A0A6N4DHY1_9GAMM</name>
<evidence type="ECO:0000256" key="2">
    <source>
        <dbReference type="ARBA" id="ARBA00022801"/>
    </source>
</evidence>
<dbReference type="PANTHER" id="PTHR43213">
    <property type="entry name" value="BIFUNCTIONAL DTTP/UTP PYROPHOSPHATASE/METHYLTRANSFERASE PROTEIN-RELATED"/>
    <property type="match status" value="1"/>
</dbReference>
<dbReference type="PANTHER" id="PTHR43213:SF5">
    <property type="entry name" value="BIFUNCTIONAL DTTP_UTP PYROPHOSPHATASE_METHYLTRANSFERASE PROTEIN-RELATED"/>
    <property type="match status" value="1"/>
</dbReference>
<keyword evidence="2 4" id="KW-0378">Hydrolase</keyword>
<comment type="cofactor">
    <cofactor evidence="1 4">
        <name>a divalent metal cation</name>
        <dbReference type="ChEBI" id="CHEBI:60240"/>
    </cofactor>
</comment>
<feature type="site" description="Important for substrate specificity" evidence="4">
    <location>
        <position position="157"/>
    </location>
</feature>
<dbReference type="InterPro" id="IPR003697">
    <property type="entry name" value="Maf-like"/>
</dbReference>
<comment type="subcellular location">
    <subcellularLocation>
        <location evidence="4">Cytoplasm</location>
    </subcellularLocation>
</comment>
<evidence type="ECO:0000256" key="1">
    <source>
        <dbReference type="ARBA" id="ARBA00001968"/>
    </source>
</evidence>
<feature type="site" description="Important for substrate specificity" evidence="4">
    <location>
        <position position="11"/>
    </location>
</feature>
<dbReference type="GO" id="GO:0009117">
    <property type="term" value="P:nucleotide metabolic process"/>
    <property type="evidence" value="ECO:0007669"/>
    <property type="project" value="UniProtKB-KW"/>
</dbReference>
<dbReference type="CDD" id="cd00555">
    <property type="entry name" value="Maf"/>
    <property type="match status" value="1"/>
</dbReference>
<feature type="active site" description="Proton acceptor" evidence="4">
    <location>
        <position position="74"/>
    </location>
</feature>
<keyword evidence="4" id="KW-0963">Cytoplasm</keyword>
<dbReference type="Pfam" id="PF02545">
    <property type="entry name" value="Maf"/>
    <property type="match status" value="1"/>
</dbReference>
<dbReference type="InterPro" id="IPR029001">
    <property type="entry name" value="ITPase-like_fam"/>
</dbReference>
<comment type="caution">
    <text evidence="5">The sequence shown here is derived from an EMBL/GenBank/DDBJ whole genome shotgun (WGS) entry which is preliminary data.</text>
</comment>
<comment type="catalytic activity">
    <reaction evidence="4">
        <text>UTP + H2O = UMP + diphosphate + H(+)</text>
        <dbReference type="Rhea" id="RHEA:29395"/>
        <dbReference type="ChEBI" id="CHEBI:15377"/>
        <dbReference type="ChEBI" id="CHEBI:15378"/>
        <dbReference type="ChEBI" id="CHEBI:33019"/>
        <dbReference type="ChEBI" id="CHEBI:46398"/>
        <dbReference type="ChEBI" id="CHEBI:57865"/>
        <dbReference type="EC" id="3.6.1.9"/>
    </reaction>
</comment>
<dbReference type="GO" id="GO:0047429">
    <property type="term" value="F:nucleoside triphosphate diphosphatase activity"/>
    <property type="evidence" value="ECO:0007669"/>
    <property type="project" value="UniProtKB-EC"/>
</dbReference>
<evidence type="ECO:0000313" key="6">
    <source>
        <dbReference type="Proteomes" id="UP000241514"/>
    </source>
</evidence>
<dbReference type="NCBIfam" id="TIGR00172">
    <property type="entry name" value="maf"/>
    <property type="match status" value="1"/>
</dbReference>
<protein>
    <recommendedName>
        <fullName evidence="4">dTTP/UTP pyrophosphatase</fullName>
        <shortName evidence="4">dTTPase/UTPase</shortName>
        <ecNumber evidence="4">3.6.1.9</ecNumber>
    </recommendedName>
    <alternativeName>
        <fullName evidence="4">Nucleoside triphosphate pyrophosphatase</fullName>
    </alternativeName>
    <alternativeName>
        <fullName evidence="4">Nucleotide pyrophosphatase</fullName>
        <shortName evidence="4">Nucleotide PPase</shortName>
    </alternativeName>
</protein>
<organism evidence="5 6">
    <name type="scientific">Pseudidiomarina aestuarii</name>
    <dbReference type="NCBI Taxonomy" id="624146"/>
    <lineage>
        <taxon>Bacteria</taxon>
        <taxon>Pseudomonadati</taxon>
        <taxon>Pseudomonadota</taxon>
        <taxon>Gammaproteobacteria</taxon>
        <taxon>Alteromonadales</taxon>
        <taxon>Idiomarinaceae</taxon>
        <taxon>Pseudidiomarina</taxon>
    </lineage>
</organism>
<dbReference type="PIRSF" id="PIRSF006305">
    <property type="entry name" value="Maf"/>
    <property type="match status" value="1"/>
</dbReference>
<reference evidence="5 6" key="1">
    <citation type="submission" date="2018-03" db="EMBL/GenBank/DDBJ databases">
        <title>Cross-interface Injection: A General Nanoliter Liquid Handling Method Applied to Single Cells Genome Amplification Automated Nanoliter Liquid Handling Applied to Single Cell Multiple Displacement Amplification.</title>
        <authorList>
            <person name="Yun J."/>
            <person name="Xu P."/>
            <person name="Xu J."/>
            <person name="Dai X."/>
            <person name="Wang Y."/>
            <person name="Zheng X."/>
            <person name="Cao C."/>
            <person name="Yi Q."/>
            <person name="Zhu Y."/>
            <person name="Wang L."/>
            <person name="Dong Z."/>
            <person name="Huang Y."/>
            <person name="Huang L."/>
            <person name="Du W."/>
        </authorList>
    </citation>
    <scope>NUCLEOTIDE SEQUENCE [LARGE SCALE GENOMIC DNA]</scope>
    <source>
        <strain evidence="5 6">A9-4</strain>
    </source>
</reference>
<comment type="catalytic activity">
    <reaction evidence="4">
        <text>dTTP + H2O = dTMP + diphosphate + H(+)</text>
        <dbReference type="Rhea" id="RHEA:28534"/>
        <dbReference type="ChEBI" id="CHEBI:15377"/>
        <dbReference type="ChEBI" id="CHEBI:15378"/>
        <dbReference type="ChEBI" id="CHEBI:33019"/>
        <dbReference type="ChEBI" id="CHEBI:37568"/>
        <dbReference type="ChEBI" id="CHEBI:63528"/>
        <dbReference type="EC" id="3.6.1.9"/>
    </reaction>
</comment>
<comment type="function">
    <text evidence="4">Nucleoside triphosphate pyrophosphatase that hydrolyzes dTTP and UTP. May have a dual role in cell division arrest and in preventing the incorporation of modified nucleotides into cellular nucleic acids.</text>
</comment>
<evidence type="ECO:0000256" key="3">
    <source>
        <dbReference type="ARBA" id="ARBA00023080"/>
    </source>
</evidence>
<sequence>MELILASASPRRRELLQLLDRPFQVLVTHVPEERESGEAPTAYVQRLAETKAAAGFALWQQQHPQHAAMVIGSDTIVTVDDTVLEKPQNEGDYRRMMALLSNRTHQVLTAVAVTDGTQQQVAVVSATVTFKALTEAEITAYWHSGEPHDKAGGYGIQGRAAKFVTHLEGSYLAVVGLPLYETEQLLQAVEHAHAAADSTSISKGS</sequence>
<accession>A0A6N4DHY1</accession>
<gene>
    <name evidence="5" type="ORF">C9928_01175</name>
</gene>
<dbReference type="HAMAP" id="MF_00528">
    <property type="entry name" value="Maf"/>
    <property type="match status" value="1"/>
</dbReference>
<dbReference type="Gene3D" id="3.90.950.10">
    <property type="match status" value="1"/>
</dbReference>
<dbReference type="AlphaFoldDB" id="A0A6N4DHY1"/>
<dbReference type="GO" id="GO:0005737">
    <property type="term" value="C:cytoplasm"/>
    <property type="evidence" value="ECO:0007669"/>
    <property type="project" value="UniProtKB-SubCell"/>
</dbReference>
<comment type="similarity">
    <text evidence="4">Belongs to the Maf family. YhdE subfamily.</text>
</comment>
<dbReference type="EC" id="3.6.1.9" evidence="4"/>
<keyword evidence="3 4" id="KW-0546">Nucleotide metabolism</keyword>
<evidence type="ECO:0000256" key="4">
    <source>
        <dbReference type="HAMAP-Rule" id="MF_00528"/>
    </source>
</evidence>
<proteinExistence type="inferred from homology"/>
<dbReference type="Proteomes" id="UP000241514">
    <property type="component" value="Unassembled WGS sequence"/>
</dbReference>
<dbReference type="EMBL" id="PYVG01000003">
    <property type="protein sequence ID" value="PTB90192.1"/>
    <property type="molecule type" value="Genomic_DNA"/>
</dbReference>
<feature type="site" description="Important for substrate specificity" evidence="4">
    <location>
        <position position="75"/>
    </location>
</feature>
<dbReference type="SUPFAM" id="SSF52972">
    <property type="entry name" value="ITPase-like"/>
    <property type="match status" value="1"/>
</dbReference>
<evidence type="ECO:0000313" key="5">
    <source>
        <dbReference type="EMBL" id="PTB90192.1"/>
    </source>
</evidence>
<comment type="caution">
    <text evidence="4">Lacks conserved residue(s) required for the propagation of feature annotation.</text>
</comment>